<dbReference type="Proteomes" id="UP000260680">
    <property type="component" value="Unassembled WGS sequence"/>
</dbReference>
<dbReference type="SUPFAM" id="SSF158745">
    <property type="entry name" value="LanC-like"/>
    <property type="match status" value="1"/>
</dbReference>
<dbReference type="OrthoDB" id="9148343at2"/>
<dbReference type="AlphaFoldDB" id="A0A3E2NF52"/>
<comment type="caution">
    <text evidence="2">The sequence shown here is derived from an EMBL/GenBank/DDBJ whole genome shotgun (WGS) entry which is preliminary data.</text>
</comment>
<protein>
    <submittedName>
        <fullName evidence="2">DUF4135 domain-containing protein</fullName>
    </submittedName>
</protein>
<evidence type="ECO:0000313" key="2">
    <source>
        <dbReference type="EMBL" id="RFZ79511.1"/>
    </source>
</evidence>
<dbReference type="InterPro" id="IPR025410">
    <property type="entry name" value="Lant_dehyd"/>
</dbReference>
<feature type="domain" description="Lantibiotic biosynthesis protein dehydration" evidence="1">
    <location>
        <begin position="128"/>
        <end position="315"/>
    </location>
</feature>
<accession>A0A3E2NF52</accession>
<proteinExistence type="predicted"/>
<evidence type="ECO:0000259" key="1">
    <source>
        <dbReference type="Pfam" id="PF13575"/>
    </source>
</evidence>
<name>A0A3E2NF52_9FIRM</name>
<sequence length="718" mass="83786">MNAEQKLINFMEKPHRVDSFFFGNEEEQELPYKFLFMDPVFQYVKQEIENKFEAEKIAVKSVFKKKAGTDTRYFFFRQLDLISQSLYREYLGEDEYTFCNYAELWKSLLENHERFRAMVAGWTADFTNLIVIITKRLLMYQWKLQKLLGKDTGKIIKIAGGDSDIHNGSCILILLFESGDQIVYKPRSLSLDQKWQQLLQETAAKAKIEPFYTPWILDCGDFGFEEYVTAEPVEQKSDFNLFYYRCGFLLGLAYVLQGSDLHAENMIAHKNCPVLIDLETGVRVCDNNLLSDIRNVKKNIYCFDSVLRTNMLPFITGSREICPGSDALTSTMENAHNLPNGEDGCVTALSYAEDVEEGFRKAYDTLEQYGISVKFTFCSARFLLRNTATYYHIIRWLCQKDSICSAEIFEDRIGYVNKMYRVVSQDKWEDTINELISREKESLKRGYIPRLDMELSSLWRKGGEDEKHTITELIENKIRYLCREDREKQCKRIRTVLCHGIQSDKVYLLARSLENKKVIERFIRFRLHLWSNKLKKSDYVEGIVVCKKNGKYYLTGLPWNIMEGIPGLLPFLAGWSFITNDEEALDMLHHVAERTLHYVRDTNLSSYKASLSEGLEGLWKMIEIVSAFIKVPELIQMRELIKSNLYHTDIDDFFNESENNNIWLWTEAELENGLMEGINGVLFPSFFHGEGGWLYTLLRRQYPEKIPKLLIRGNGRNG</sequence>
<evidence type="ECO:0000313" key="3">
    <source>
        <dbReference type="Proteomes" id="UP000260680"/>
    </source>
</evidence>
<dbReference type="EMBL" id="QOHO01000023">
    <property type="protein sequence ID" value="RFZ79511.1"/>
    <property type="molecule type" value="Genomic_DNA"/>
</dbReference>
<feature type="domain" description="Lantibiotic biosynthesis protein dehydration" evidence="1">
    <location>
        <begin position="330"/>
        <end position="450"/>
    </location>
</feature>
<organism evidence="2 3">
    <name type="scientific">Lacrimispora amygdalina</name>
    <dbReference type="NCBI Taxonomy" id="253257"/>
    <lineage>
        <taxon>Bacteria</taxon>
        <taxon>Bacillati</taxon>
        <taxon>Bacillota</taxon>
        <taxon>Clostridia</taxon>
        <taxon>Lachnospirales</taxon>
        <taxon>Lachnospiraceae</taxon>
        <taxon>Lacrimispora</taxon>
    </lineage>
</organism>
<gene>
    <name evidence="2" type="ORF">DS742_08165</name>
</gene>
<dbReference type="Pfam" id="PF13575">
    <property type="entry name" value="DUF4135"/>
    <property type="match status" value="2"/>
</dbReference>
<reference evidence="2 3" key="1">
    <citation type="submission" date="2018-07" db="EMBL/GenBank/DDBJ databases">
        <title>New species, Clostridium PI-S10-A1B.</title>
        <authorList>
            <person name="Krishna G."/>
            <person name="Summeta K."/>
            <person name="Shikha S."/>
            <person name="Prabhu P.B."/>
            <person name="Suresh K."/>
        </authorList>
    </citation>
    <scope>NUCLEOTIDE SEQUENCE [LARGE SCALE GENOMIC DNA]</scope>
    <source>
        <strain evidence="2 3">PI-S10-A1B</strain>
    </source>
</reference>
<dbReference type="RefSeq" id="WP_117416497.1">
    <property type="nucleotide sequence ID" value="NZ_QOHO01000023.1"/>
</dbReference>